<feature type="compositionally biased region" description="Polar residues" evidence="1">
    <location>
        <begin position="1550"/>
        <end position="1582"/>
    </location>
</feature>
<keyword evidence="2" id="KW-0732">Signal</keyword>
<feature type="compositionally biased region" description="Low complexity" evidence="1">
    <location>
        <begin position="131"/>
        <end position="147"/>
    </location>
</feature>
<evidence type="ECO:0000313" key="3">
    <source>
        <dbReference type="Proteomes" id="UP000694844"/>
    </source>
</evidence>
<gene>
    <name evidence="4" type="primary">LOC111125213</name>
</gene>
<feature type="region of interest" description="Disordered" evidence="1">
    <location>
        <begin position="1494"/>
        <end position="1611"/>
    </location>
</feature>
<evidence type="ECO:0000256" key="2">
    <source>
        <dbReference type="SAM" id="SignalP"/>
    </source>
</evidence>
<feature type="region of interest" description="Disordered" evidence="1">
    <location>
        <begin position="553"/>
        <end position="587"/>
    </location>
</feature>
<name>A0A8B8D8N0_CRAVI</name>
<feature type="compositionally biased region" description="Basic and acidic residues" evidence="1">
    <location>
        <begin position="313"/>
        <end position="323"/>
    </location>
</feature>
<feature type="region of interest" description="Disordered" evidence="1">
    <location>
        <begin position="669"/>
        <end position="688"/>
    </location>
</feature>
<protein>
    <submittedName>
        <fullName evidence="4">Uncharacterized protein LOC111125213</fullName>
    </submittedName>
</protein>
<evidence type="ECO:0000313" key="4">
    <source>
        <dbReference type="RefSeq" id="XP_022324478.1"/>
    </source>
</evidence>
<feature type="region of interest" description="Disordered" evidence="1">
    <location>
        <begin position="1356"/>
        <end position="1377"/>
    </location>
</feature>
<dbReference type="GeneID" id="111125213"/>
<feature type="compositionally biased region" description="Polar residues" evidence="1">
    <location>
        <begin position="565"/>
        <end position="587"/>
    </location>
</feature>
<feature type="region of interest" description="Disordered" evidence="1">
    <location>
        <begin position="129"/>
        <end position="153"/>
    </location>
</feature>
<dbReference type="PROSITE" id="PS51257">
    <property type="entry name" value="PROKAR_LIPOPROTEIN"/>
    <property type="match status" value="1"/>
</dbReference>
<feature type="region of interest" description="Disordered" evidence="1">
    <location>
        <begin position="169"/>
        <end position="192"/>
    </location>
</feature>
<feature type="compositionally biased region" description="Polar residues" evidence="1">
    <location>
        <begin position="1530"/>
        <end position="1543"/>
    </location>
</feature>
<feature type="compositionally biased region" description="Acidic residues" evidence="1">
    <location>
        <begin position="47"/>
        <end position="60"/>
    </location>
</feature>
<feature type="region of interest" description="Disordered" evidence="1">
    <location>
        <begin position="30"/>
        <end position="63"/>
    </location>
</feature>
<feature type="chain" id="PRO_5034493856" evidence="2">
    <location>
        <begin position="24"/>
        <end position="1611"/>
    </location>
</feature>
<feature type="signal peptide" evidence="2">
    <location>
        <begin position="1"/>
        <end position="23"/>
    </location>
</feature>
<evidence type="ECO:0000256" key="1">
    <source>
        <dbReference type="SAM" id="MobiDB-lite"/>
    </source>
</evidence>
<sequence length="1611" mass="176761">MKFRTILILSLGCLFSCLLIASCEDSTSQVAVNERERRDTRRRGEADSNESDDRDDDDDDATRKEYSRRLALQKVLRKLRKLPLSRRQLIKLVSRLRNHKKSNKPITKSVLKDIMKEVIATKSTNPGVKVTTITSKPPTTTTTQAPPTKAPEKYIPSITDGQLVSVQKAPKKPKVIEAPKPPEPTRSVRPVAYTPPVFSQPITPVIHKPTPVINKPVPQPVNNIYIPPPKVEPPIVKIQIKASPPPPPVVTQVKNDVQVVPMSDGSNVAVDTRVTPELKLNIDHIPVHMRTQALFQRLRILRQRLNNFKKLRERQNASREPKPEVVQTSLSSASSSSSSNVASKPSQTTFNTAPISAAASSKSFSLSSPSLEQDVPYVTKDKTEHVLQTQPVAKSTAITGLSNLSSPQSLGPSITSAEMTQDESSRVKKIILVIQRLASRSGSKKLKVSSKAKDLLIKWVRKYKNAMAPKQVSPSKQSVGTNVQYSVASGLNNVPVDQVGTKSLQSNIPLSSTAEMANPHMMENDIIKQKIKKSPVIESSKDTYISDSPLAKSHFKSAPKPTSVLDLTSTKSSQQTAVESSKLTEASSIPMPSKLEKVEKNPLVSETNINTQNKMKQPSPSLDTLTGESELKQALQTDKDLPTPTQKIENIIEEAPEHIYATFLPPVIEDPSLKKSQPSETVDNESEIRSNAQEVNKGAQQNPQIDQSVNDRLASVAELNPLDADNSPVETIVQDVTTKQSNDLKPLILNTPQIPSKPESLSSDIKSEPSFAILQPIESKMSPKSSDIKTTTKSERNNYVEANLDQSPYKKVPSEHPELKSESNITPLFNQQTQNTFYKDINDNSTPTKTTPIENIVTKVEKVNNGDETSNLNSLPIFEQVSKNTFSDTENTISPSNENILNKIPLSNPSDFNTENKQTNVHSASHAAGTLFQTSASTSAGSIPISMNENPNIQNSLPGVVIDASFLETHDKTSKSLPGKVFSPAQSAPPTQSVEGKLNGFAIVLPNDSPVQPYENTPAIKTEVIETKPTNIVDINNSLSEKNRNTIIPKSFNPSMELPPLTLHVPNPSNPPNSLSLTLSGANQNTKTNTKRINVPQNSVPSTTHVAQGNIANSQNRGSFVISKSSQTPEIEANRFGRTSLDKAAILRKLLEIRRMREQLITTGKINDRRLSDLLPNPRPSLSNPSTISRPQQSASLSQNSVVFWGDNTNPSSLSNPHRAASVHRRKRSINSPHHMLRNMGPHNQMFIDMPLHSLSFNQKGGNRVDLYGGLGSLSGTHPYMGHGNRDMATAGSLSTGLVHPNVIQDVGMTKLGRFFQKPVHISPTPNIPNIANVVNQIFAPGNFANSPQLFSGNSLSASSVQHPRHNKGFHPNASVRRPSYGVRKSAVGFPTRRNFVGTAPIKLRASNSHGVRISVKNNAMAGSLANQQPLQRTGNQKVFDTPYMENSLPLGLPKTETPTYRTVRRIVILPLSTKYSTESKNPDLTQTNEIVQKTRHSDIHSSKTGYLIKAEPQTKPFKDTNSVKHKTFISDSKNGGTQQSNSEKAKISLSVTPTQASLRTQSNQHKRPQSSTLSHPSTTNHMKIGKASLHNRRNYNSHTKPPITREESYL</sequence>
<feature type="region of interest" description="Disordered" evidence="1">
    <location>
        <begin position="312"/>
        <end position="348"/>
    </location>
</feature>
<dbReference type="OrthoDB" id="10621650at2759"/>
<feature type="compositionally biased region" description="Low complexity" evidence="1">
    <location>
        <begin position="1173"/>
        <end position="1186"/>
    </location>
</feature>
<feature type="region of interest" description="Disordered" evidence="1">
    <location>
        <begin position="1208"/>
        <end position="1228"/>
    </location>
</feature>
<dbReference type="KEGG" id="cvn:111125213"/>
<accession>A0A8B8D8N0</accession>
<organism evidence="3 4">
    <name type="scientific">Crassostrea virginica</name>
    <name type="common">Eastern oyster</name>
    <dbReference type="NCBI Taxonomy" id="6565"/>
    <lineage>
        <taxon>Eukaryota</taxon>
        <taxon>Metazoa</taxon>
        <taxon>Spiralia</taxon>
        <taxon>Lophotrochozoa</taxon>
        <taxon>Mollusca</taxon>
        <taxon>Bivalvia</taxon>
        <taxon>Autobranchia</taxon>
        <taxon>Pteriomorphia</taxon>
        <taxon>Ostreida</taxon>
        <taxon>Ostreoidea</taxon>
        <taxon>Ostreidae</taxon>
        <taxon>Crassostrea</taxon>
    </lineage>
</organism>
<feature type="region of interest" description="Disordered" evidence="1">
    <location>
        <begin position="1170"/>
        <end position="1195"/>
    </location>
</feature>
<dbReference type="Proteomes" id="UP000694844">
    <property type="component" value="Chromosome 3"/>
</dbReference>
<keyword evidence="3" id="KW-1185">Reference proteome</keyword>
<feature type="compositionally biased region" description="Low complexity" evidence="1">
    <location>
        <begin position="329"/>
        <end position="346"/>
    </location>
</feature>
<proteinExistence type="predicted"/>
<feature type="compositionally biased region" description="Basic and acidic residues" evidence="1">
    <location>
        <begin position="33"/>
        <end position="46"/>
    </location>
</feature>
<dbReference type="RefSeq" id="XP_022324478.1">
    <property type="nucleotide sequence ID" value="XM_022468770.1"/>
</dbReference>
<reference evidence="4" key="1">
    <citation type="submission" date="2025-08" db="UniProtKB">
        <authorList>
            <consortium name="RefSeq"/>
        </authorList>
    </citation>
    <scope>IDENTIFICATION</scope>
    <source>
        <tissue evidence="4">Whole sample</tissue>
    </source>
</reference>